<dbReference type="AlphaFoldDB" id="A0AAV2THQ8"/>
<evidence type="ECO:0000313" key="3">
    <source>
        <dbReference type="Proteomes" id="UP001497525"/>
    </source>
</evidence>
<feature type="compositionally biased region" description="Basic residues" evidence="1">
    <location>
        <begin position="132"/>
        <end position="141"/>
    </location>
</feature>
<feature type="region of interest" description="Disordered" evidence="1">
    <location>
        <begin position="461"/>
        <end position="495"/>
    </location>
</feature>
<dbReference type="Proteomes" id="UP001497525">
    <property type="component" value="Unassembled WGS sequence"/>
</dbReference>
<gene>
    <name evidence="2" type="ORF">CDAUBV1_LOCUS10283</name>
</gene>
<proteinExistence type="predicted"/>
<feature type="region of interest" description="Disordered" evidence="1">
    <location>
        <begin position="741"/>
        <end position="766"/>
    </location>
</feature>
<feature type="region of interest" description="Disordered" evidence="1">
    <location>
        <begin position="93"/>
        <end position="120"/>
    </location>
</feature>
<evidence type="ECO:0000313" key="2">
    <source>
        <dbReference type="EMBL" id="CAL5136210.1"/>
    </source>
</evidence>
<feature type="compositionally biased region" description="Polar residues" evidence="1">
    <location>
        <begin position="93"/>
        <end position="109"/>
    </location>
</feature>
<dbReference type="EMBL" id="CAXLJL010000290">
    <property type="protein sequence ID" value="CAL5136210.1"/>
    <property type="molecule type" value="Genomic_DNA"/>
</dbReference>
<feature type="region of interest" description="Disordered" evidence="1">
    <location>
        <begin position="542"/>
        <end position="575"/>
    </location>
</feature>
<comment type="caution">
    <text evidence="2">The sequence shown here is derived from an EMBL/GenBank/DDBJ whole genome shotgun (WGS) entry which is preliminary data.</text>
</comment>
<name>A0AAV2THQ8_CALDB</name>
<protein>
    <submittedName>
        <fullName evidence="2">Uncharacterized protein</fullName>
    </submittedName>
</protein>
<feature type="region of interest" description="Disordered" evidence="1">
    <location>
        <begin position="792"/>
        <end position="813"/>
    </location>
</feature>
<reference evidence="2" key="1">
    <citation type="submission" date="2024-06" db="EMBL/GenBank/DDBJ databases">
        <authorList>
            <person name="Liu X."/>
            <person name="Lenzi L."/>
            <person name="Haldenby T S."/>
            <person name="Uol C."/>
        </authorList>
    </citation>
    <scope>NUCLEOTIDE SEQUENCE</scope>
</reference>
<feature type="compositionally biased region" description="Low complexity" evidence="1">
    <location>
        <begin position="542"/>
        <end position="561"/>
    </location>
</feature>
<accession>A0AAV2THQ8</accession>
<evidence type="ECO:0000256" key="1">
    <source>
        <dbReference type="SAM" id="MobiDB-lite"/>
    </source>
</evidence>
<feature type="compositionally biased region" description="Polar residues" evidence="1">
    <location>
        <begin position="742"/>
        <end position="757"/>
    </location>
</feature>
<organism evidence="2 3">
    <name type="scientific">Calicophoron daubneyi</name>
    <name type="common">Rumen fluke</name>
    <name type="synonym">Paramphistomum daubneyi</name>
    <dbReference type="NCBI Taxonomy" id="300641"/>
    <lineage>
        <taxon>Eukaryota</taxon>
        <taxon>Metazoa</taxon>
        <taxon>Spiralia</taxon>
        <taxon>Lophotrochozoa</taxon>
        <taxon>Platyhelminthes</taxon>
        <taxon>Trematoda</taxon>
        <taxon>Digenea</taxon>
        <taxon>Plagiorchiida</taxon>
        <taxon>Pronocephalata</taxon>
        <taxon>Paramphistomoidea</taxon>
        <taxon>Paramphistomidae</taxon>
        <taxon>Calicophoron</taxon>
    </lineage>
</organism>
<sequence length="950" mass="104032">MSHESLPICTQCIISNSVSWSGPFDNRPKSRGVSEPGTNYQTRRSWARSKRISLGCLEWRSANSMPMRSSHSKSVKHGNSISYKEGGLQAFSESMQRAQSVPVQEQRSAVQEPKSGYSRARAGADALLRRLRMRSGAKGRSKTPGPSDLTHTNDCPPVRSLSTPRSCSMSKSYTDWTNPDSQVYSNYLHAQCFNSKGESILSLKSAPDIVEHSSAVCSVPCASSQQQIETSPIRMLRITPHSAVSPVQTQIYGSSASCCGHHPPSEICSPNQRLACRTLPNSHTTGEFLPVCYIVQRPLSHLEPGGHSSTNPLYLGNATSRNIPDNNPIQIYVPRSSINPTFLPSVKNELLQPVLRSPALELVTVPESVDMSTRSEGNDPSAKAGMKQVKSEECYNSMPQTHRHIPSSRTTDALHSLNADQTYGDPRITISHMDVAAIPGSPRSNPLYSTAAVYTRSELQTPRPAGNEYNSVCMMNEPKSSDATDPPPGETEPVREANAPEILGSINALLADLQNTEGDSERMICQNTLTVRPDSLLSASSLTGDSSLSDSIPNSSSSRDSALGGNTMHSQRMAGNSKELISSTLETSYHTRNYPTSETQGISNATSHAKIHSTMNSGHRLNHGSMPTPELPKTCDHVLPPTPRRHIWSTKIDELRVSPHGCSNVTPRSRVERRNVAYVNAGIYQPPEGQQTRYSKQMLGRLSPPTSWAHLLPYRASTVPQNLSDRLKKSETLPNDVWIQAQRPNETTNPEQRTTLVTDDDRTPKQRPSRIQAAIMAHTAAAANMHSESRQTDGGMYQMKAPRSPPPPPPVRTSSNIVSGHCRAPTEKFSEINPLFDSAENSAFRSPATGARPAAVDEYDRGQCDPNFPLMFDAQIFNDQVDGSPVLCRYSQLYSLNLRTNNTKDCGQTNTGHHHPSKEMKSCPARAHSSAAVNLKDLNFHRLDLNGSKT</sequence>
<feature type="region of interest" description="Disordered" evidence="1">
    <location>
        <begin position="132"/>
        <end position="167"/>
    </location>
</feature>